<gene>
    <name evidence="7" type="primary">osgl-1</name>
</gene>
<reference evidence="9" key="2">
    <citation type="submission" date="2022-06" db="UniProtKB">
        <authorList>
            <consortium name="EnsemblMetazoa"/>
        </authorList>
    </citation>
    <scope>IDENTIFICATION</scope>
    <source>
        <strain evidence="9">DF5081</strain>
    </source>
</reference>
<dbReference type="EC" id="2.3.1.234" evidence="1"/>
<keyword evidence="2 7" id="KW-0808">Transferase</keyword>
<keyword evidence="5 7" id="KW-0012">Acyltransferase</keyword>
<feature type="domain" description="Gcp-like" evidence="8">
    <location>
        <begin position="41"/>
        <end position="343"/>
    </location>
</feature>
<keyword evidence="4 7" id="KW-0479">Metal-binding</keyword>
<dbReference type="PRINTS" id="PR00789">
    <property type="entry name" value="OSIALOPTASE"/>
</dbReference>
<comment type="similarity">
    <text evidence="7">Belongs to the KAE1 / TsaD family.</text>
</comment>
<keyword evidence="3 7" id="KW-0819">tRNA processing</keyword>
<evidence type="ECO:0000313" key="9">
    <source>
        <dbReference type="EnsemblMetazoa" id="CJA09506.1"/>
    </source>
</evidence>
<dbReference type="InterPro" id="IPR000905">
    <property type="entry name" value="Gcp-like_dom"/>
</dbReference>
<dbReference type="GO" id="GO:0005739">
    <property type="term" value="C:mitochondrion"/>
    <property type="evidence" value="ECO:0007669"/>
    <property type="project" value="UniProtKB-SubCell"/>
</dbReference>
<keyword evidence="7" id="KW-0496">Mitochondrion</keyword>
<keyword evidence="10" id="KW-1185">Reference proteome</keyword>
<dbReference type="Gene3D" id="3.30.420.40">
    <property type="match status" value="2"/>
</dbReference>
<evidence type="ECO:0000259" key="8">
    <source>
        <dbReference type="Pfam" id="PF00814"/>
    </source>
</evidence>
<evidence type="ECO:0000256" key="7">
    <source>
        <dbReference type="HAMAP-Rule" id="MF_03179"/>
    </source>
</evidence>
<comment type="function">
    <text evidence="7">Required for the formation of a threonylcarbamoyl group on adenosine at position 37 (t(6)A37) in mitochondrial tRNAs that read codons beginning with adenine. Probably involved in the transfer of the threonylcarbamoyl moiety of threonylcarbamoyl-AMP (TC-AMP) to the N6 group of A37. Involved in mitochondrial genome maintenance.</text>
</comment>
<dbReference type="OMA" id="NAAMIGC"/>
<dbReference type="InterPro" id="IPR022450">
    <property type="entry name" value="TsaD"/>
</dbReference>
<dbReference type="EnsemblMetazoa" id="CJA09506.1">
    <property type="protein sequence ID" value="CJA09506.1"/>
    <property type="gene ID" value="WBGene00128710"/>
</dbReference>
<protein>
    <recommendedName>
        <fullName evidence="1">N(6)-L-threonylcarbamoyladenine synthase</fullName>
        <ecNumber evidence="1">2.3.1.234</ecNumber>
    </recommendedName>
</protein>
<dbReference type="Proteomes" id="UP000005237">
    <property type="component" value="Unassembled WGS sequence"/>
</dbReference>
<evidence type="ECO:0000256" key="4">
    <source>
        <dbReference type="ARBA" id="ARBA00022723"/>
    </source>
</evidence>
<evidence type="ECO:0000256" key="1">
    <source>
        <dbReference type="ARBA" id="ARBA00012156"/>
    </source>
</evidence>
<dbReference type="GO" id="GO:0061711">
    <property type="term" value="F:tRNA N(6)-L-threonylcarbamoyladenine synthase activity"/>
    <property type="evidence" value="ECO:0007669"/>
    <property type="project" value="UniProtKB-EC"/>
</dbReference>
<proteinExistence type="inferred from homology"/>
<evidence type="ECO:0000256" key="6">
    <source>
        <dbReference type="ARBA" id="ARBA00048117"/>
    </source>
</evidence>
<comment type="catalytic activity">
    <reaction evidence="6 7">
        <text>L-threonylcarbamoyladenylate + adenosine(37) in tRNA = N(6)-L-threonylcarbamoyladenosine(37) in tRNA + AMP + H(+)</text>
        <dbReference type="Rhea" id="RHEA:37059"/>
        <dbReference type="Rhea" id="RHEA-COMP:10162"/>
        <dbReference type="Rhea" id="RHEA-COMP:10163"/>
        <dbReference type="ChEBI" id="CHEBI:15378"/>
        <dbReference type="ChEBI" id="CHEBI:73682"/>
        <dbReference type="ChEBI" id="CHEBI:74411"/>
        <dbReference type="ChEBI" id="CHEBI:74418"/>
        <dbReference type="ChEBI" id="CHEBI:456215"/>
        <dbReference type="EC" id="2.3.1.234"/>
    </reaction>
</comment>
<dbReference type="GO" id="GO:0002949">
    <property type="term" value="P:tRNA threonylcarbamoyladenosine modification"/>
    <property type="evidence" value="ECO:0007669"/>
    <property type="project" value="UniProtKB-UniRule"/>
</dbReference>
<name>A0A8R1DQZ3_CAEJA</name>
<dbReference type="NCBIfam" id="TIGR00329">
    <property type="entry name" value="gcp_kae1"/>
    <property type="match status" value="1"/>
</dbReference>
<dbReference type="Pfam" id="PF00814">
    <property type="entry name" value="TsaD"/>
    <property type="match status" value="1"/>
</dbReference>
<dbReference type="InterPro" id="IPR043129">
    <property type="entry name" value="ATPase_NBD"/>
</dbReference>
<comment type="cofactor">
    <cofactor evidence="7">
        <name>a divalent metal cation</name>
        <dbReference type="ChEBI" id="CHEBI:60240"/>
    </cofactor>
    <text evidence="7">Binds 1 divalent metal cation per subunit.</text>
</comment>
<dbReference type="PANTHER" id="PTHR11735:SF6">
    <property type="entry name" value="TRNA N6-ADENOSINE THREONYLCARBAMOYLTRANSFERASE, MITOCHONDRIAL"/>
    <property type="match status" value="1"/>
</dbReference>
<dbReference type="CDD" id="cd24134">
    <property type="entry name" value="ASKHA_NBD_OSGEPL1_QRI7_euk"/>
    <property type="match status" value="1"/>
</dbReference>
<sequence>MKCLRILNNYHLHRRKYSRIVLGIETSCDDTAVAIVTDSKKILAARRYTERAIQRQQGGINPSVCALQHRQNLPHLIAECLEESGVKAHDLDGVAVTVTPGLVIALKEGISAAIKLAKEHSLPLIPVHHMRAHAVSILLVDDQIRFPFSTLLLSGGHALIAVANGQEDFKLYGQSVSGSPGECIDKVARKLGDLGAEFHGVHPGAAVEVLASRASPDGHLQYPVFLPSVSGANMNFDQIKGSYLNLLYRIAKDRPSELNIPNFCASLQDTVTRHIASKLHVFYESLAQHNSQNAPPTQLVIGGGVAANNYIFRAISKLCAAHSVSVHPLPASLCTDNAEMVAYTGLLMLANRSKSIWWRPTDIPDTIYAHARSAIGSNCSSEIVGESGRGRRKLVTSSLHGDQRIRFRNFDDFKKRANE</sequence>
<dbReference type="SUPFAM" id="SSF53067">
    <property type="entry name" value="Actin-like ATPase domain"/>
    <property type="match status" value="1"/>
</dbReference>
<dbReference type="PANTHER" id="PTHR11735">
    <property type="entry name" value="TRNA N6-ADENOSINE THREONYLCARBAMOYLTRANSFERASE"/>
    <property type="match status" value="1"/>
</dbReference>
<comment type="subunit">
    <text evidence="7">Homodimer.</text>
</comment>
<dbReference type="HAMAP" id="MF_01445">
    <property type="entry name" value="TsaD"/>
    <property type="match status" value="1"/>
</dbReference>
<dbReference type="InterPro" id="IPR017861">
    <property type="entry name" value="KAE1/TsaD"/>
</dbReference>
<evidence type="ECO:0000313" key="10">
    <source>
        <dbReference type="Proteomes" id="UP000005237"/>
    </source>
</evidence>
<evidence type="ECO:0000256" key="3">
    <source>
        <dbReference type="ARBA" id="ARBA00022694"/>
    </source>
</evidence>
<comment type="subcellular location">
    <subcellularLocation>
        <location evidence="7">Mitochondrion</location>
    </subcellularLocation>
</comment>
<organism evidence="9 10">
    <name type="scientific">Caenorhabditis japonica</name>
    <dbReference type="NCBI Taxonomy" id="281687"/>
    <lineage>
        <taxon>Eukaryota</taxon>
        <taxon>Metazoa</taxon>
        <taxon>Ecdysozoa</taxon>
        <taxon>Nematoda</taxon>
        <taxon>Chromadorea</taxon>
        <taxon>Rhabditida</taxon>
        <taxon>Rhabditina</taxon>
        <taxon>Rhabditomorpha</taxon>
        <taxon>Rhabditoidea</taxon>
        <taxon>Rhabditidae</taxon>
        <taxon>Peloderinae</taxon>
        <taxon>Caenorhabditis</taxon>
    </lineage>
</organism>
<reference evidence="10" key="1">
    <citation type="submission" date="2010-08" db="EMBL/GenBank/DDBJ databases">
        <authorList>
            <consortium name="Caenorhabditis japonica Sequencing Consortium"/>
            <person name="Wilson R.K."/>
        </authorList>
    </citation>
    <scope>NUCLEOTIDE SEQUENCE [LARGE SCALE GENOMIC DNA]</scope>
    <source>
        <strain evidence="10">DF5081</strain>
    </source>
</reference>
<evidence type="ECO:0000256" key="2">
    <source>
        <dbReference type="ARBA" id="ARBA00022679"/>
    </source>
</evidence>
<dbReference type="GO" id="GO:0046872">
    <property type="term" value="F:metal ion binding"/>
    <property type="evidence" value="ECO:0007669"/>
    <property type="project" value="UniProtKB-KW"/>
</dbReference>
<evidence type="ECO:0000256" key="5">
    <source>
        <dbReference type="ARBA" id="ARBA00023315"/>
    </source>
</evidence>
<accession>A0A8R1DQZ3</accession>
<dbReference type="AlphaFoldDB" id="A0A8R1DQZ3"/>